<keyword evidence="3" id="KW-0472">Membrane</keyword>
<proteinExistence type="inferred from homology"/>
<evidence type="ECO:0000313" key="7">
    <source>
        <dbReference type="EMBL" id="NVD27048.1"/>
    </source>
</evidence>
<gene>
    <name evidence="7" type="ORF">HUO14_03880</name>
</gene>
<dbReference type="Gene3D" id="2.40.160.20">
    <property type="match status" value="1"/>
</dbReference>
<dbReference type="EMBL" id="JABWMH010000001">
    <property type="protein sequence ID" value="NVD27048.1"/>
    <property type="molecule type" value="Genomic_DNA"/>
</dbReference>
<comment type="similarity">
    <text evidence="4">Belongs to the Omp25/RopB family.</text>
</comment>
<evidence type="ECO:0000256" key="4">
    <source>
        <dbReference type="ARBA" id="ARBA00038306"/>
    </source>
</evidence>
<reference evidence="7 8" key="1">
    <citation type="submission" date="2020-06" db="EMBL/GenBank/DDBJ databases">
        <authorList>
            <person name="Kim S.-J."/>
            <person name="Park S.-J."/>
        </authorList>
    </citation>
    <scope>NUCLEOTIDE SEQUENCE [LARGE SCALE GENOMIC DNA]</scope>
    <source>
        <strain evidence="7 8">SW-151</strain>
    </source>
</reference>
<dbReference type="InterPro" id="IPR051692">
    <property type="entry name" value="OMP-like"/>
</dbReference>
<accession>A0ABX2N032</accession>
<evidence type="ECO:0000256" key="5">
    <source>
        <dbReference type="SAM" id="SignalP"/>
    </source>
</evidence>
<comment type="subcellular location">
    <subcellularLocation>
        <location evidence="1">Membrane</location>
    </subcellularLocation>
</comment>
<dbReference type="Proteomes" id="UP000652427">
    <property type="component" value="Unassembled WGS sequence"/>
</dbReference>
<evidence type="ECO:0000256" key="1">
    <source>
        <dbReference type="ARBA" id="ARBA00004370"/>
    </source>
</evidence>
<organism evidence="7 8">
    <name type="scientific">Parasphingorhabdus flavimaris</name>
    <dbReference type="NCBI Taxonomy" id="266812"/>
    <lineage>
        <taxon>Bacteria</taxon>
        <taxon>Pseudomonadati</taxon>
        <taxon>Pseudomonadota</taxon>
        <taxon>Alphaproteobacteria</taxon>
        <taxon>Sphingomonadales</taxon>
        <taxon>Sphingomonadaceae</taxon>
        <taxon>Parasphingorhabdus</taxon>
    </lineage>
</organism>
<evidence type="ECO:0000313" key="8">
    <source>
        <dbReference type="Proteomes" id="UP000652427"/>
    </source>
</evidence>
<evidence type="ECO:0000256" key="2">
    <source>
        <dbReference type="ARBA" id="ARBA00022729"/>
    </source>
</evidence>
<feature type="signal peptide" evidence="5">
    <location>
        <begin position="1"/>
        <end position="24"/>
    </location>
</feature>
<feature type="domain" description="Outer membrane protein beta-barrel" evidence="6">
    <location>
        <begin position="14"/>
        <end position="233"/>
    </location>
</feature>
<sequence>MSPTKRALSAMTMLTAIVAVPAQAQEIENKEFDGFYVGGSFGLGAQSNDRNESVIFDTDRDGAFNNSVRTVSGADAFSPGFCNGAANGNAPNAGCANDKDDIDYYIRAGADKQYGNFVVGFLVDAGRSESTDSVTAFSTTPASYTLTRQLDYSIGARGRVGYTPGGVLFYATGGVSYAKIDNSFTTTNGANSFTDNGKTDSFGWSAGGGAEAKVTNNITMGLEYLYTRYTDDDYVVNVGPGTAGATNPFLLVSGGTDMKRSDPNFDQHSVRLTAALRF</sequence>
<keyword evidence="2 5" id="KW-0732">Signal</keyword>
<dbReference type="InterPro" id="IPR011250">
    <property type="entry name" value="OMP/PagP_B-barrel"/>
</dbReference>
<keyword evidence="8" id="KW-1185">Reference proteome</keyword>
<name>A0ABX2N032_9SPHN</name>
<dbReference type="Pfam" id="PF13505">
    <property type="entry name" value="OMP_b-brl"/>
    <property type="match status" value="1"/>
</dbReference>
<dbReference type="RefSeq" id="WP_176278539.1">
    <property type="nucleotide sequence ID" value="NZ_JABWMH010000001.1"/>
</dbReference>
<dbReference type="SUPFAM" id="SSF56925">
    <property type="entry name" value="OMPA-like"/>
    <property type="match status" value="1"/>
</dbReference>
<comment type="caution">
    <text evidence="7">The sequence shown here is derived from an EMBL/GenBank/DDBJ whole genome shotgun (WGS) entry which is preliminary data.</text>
</comment>
<dbReference type="PANTHER" id="PTHR34001">
    <property type="entry name" value="BLL7405 PROTEIN"/>
    <property type="match status" value="1"/>
</dbReference>
<evidence type="ECO:0000256" key="3">
    <source>
        <dbReference type="ARBA" id="ARBA00023136"/>
    </source>
</evidence>
<evidence type="ECO:0000259" key="6">
    <source>
        <dbReference type="Pfam" id="PF13505"/>
    </source>
</evidence>
<dbReference type="InterPro" id="IPR027385">
    <property type="entry name" value="Beta-barrel_OMP"/>
</dbReference>
<feature type="chain" id="PRO_5045893449" evidence="5">
    <location>
        <begin position="25"/>
        <end position="278"/>
    </location>
</feature>
<dbReference type="PANTHER" id="PTHR34001:SF3">
    <property type="entry name" value="BLL7405 PROTEIN"/>
    <property type="match status" value="1"/>
</dbReference>
<protein>
    <submittedName>
        <fullName evidence="7">Porin family protein</fullName>
    </submittedName>
</protein>